<evidence type="ECO:0000313" key="7">
    <source>
        <dbReference type="Proteomes" id="UP000298663"/>
    </source>
</evidence>
<dbReference type="PROSITE" id="PS50294">
    <property type="entry name" value="WD_REPEATS_REGION"/>
    <property type="match status" value="5"/>
</dbReference>
<feature type="repeat" description="WD" evidence="5">
    <location>
        <begin position="234"/>
        <end position="274"/>
    </location>
</feature>
<feature type="repeat" description="WD" evidence="5">
    <location>
        <begin position="61"/>
        <end position="102"/>
    </location>
</feature>
<sequence length="317" mass="35495">MANLQLEAQLAGHSDWVTSIATTPAVDNMIVSSSRDKTVIVWEMKKDGTVGDDAFHIKNRIHGHGHFVSDVILSGDGKYALTACWDKMIRLWHLGRGKNMRIFKGHTKDVLSLSFSPDNRQIVSGGRDKMIRLWNTLGENKLTLPEKHGGHADWVSAVVYSPIEAKMLTAGWDKKIVVWNFSELNGIRCEAELYGHKGSINTVCISPDGSLAASGGKDGNVMLWDLKDNNHLYTLENTADVTKLDFSPNRYWLTGAVGNVVKVWDLEKRELVCEVKLDHCDHPQGTPTEVTTLKWMSDGQRLVVGYTDSFIRVFRVY</sequence>
<dbReference type="PROSITE" id="PS00678">
    <property type="entry name" value="WD_REPEATS_1"/>
    <property type="match status" value="3"/>
</dbReference>
<dbReference type="STRING" id="34508.A0A4U5M035"/>
<feature type="repeat" description="WD" evidence="5">
    <location>
        <begin position="148"/>
        <end position="182"/>
    </location>
</feature>
<keyword evidence="3" id="KW-0677">Repeat</keyword>
<feature type="repeat" description="WD" evidence="5">
    <location>
        <begin position="10"/>
        <end position="52"/>
    </location>
</feature>
<comment type="similarity">
    <text evidence="1">Belongs to the WD repeat G protein beta family. Ribosomal protein RACK1 subfamily.</text>
</comment>
<dbReference type="InterPro" id="IPR020472">
    <property type="entry name" value="WD40_PAC1"/>
</dbReference>
<keyword evidence="7" id="KW-1185">Reference proteome</keyword>
<dbReference type="Proteomes" id="UP000298663">
    <property type="component" value="Unassembled WGS sequence"/>
</dbReference>
<dbReference type="PANTHER" id="PTHR19868">
    <property type="entry name" value="RECEPTOR FOR ACTIVATED PROTEIN KINASE C RACK1"/>
    <property type="match status" value="1"/>
</dbReference>
<evidence type="ECO:0000256" key="4">
    <source>
        <dbReference type="ARBA" id="ARBA00035297"/>
    </source>
</evidence>
<dbReference type="CDD" id="cd00200">
    <property type="entry name" value="WD40"/>
    <property type="match status" value="1"/>
</dbReference>
<dbReference type="SUPFAM" id="SSF50978">
    <property type="entry name" value="WD40 repeat-like"/>
    <property type="match status" value="1"/>
</dbReference>
<accession>A0A4U5M035</accession>
<reference evidence="6 7" key="1">
    <citation type="journal article" date="2015" name="Genome Biol.">
        <title>Comparative genomics of Steinernema reveals deeply conserved gene regulatory networks.</title>
        <authorList>
            <person name="Dillman A.R."/>
            <person name="Macchietto M."/>
            <person name="Porter C.F."/>
            <person name="Rogers A."/>
            <person name="Williams B."/>
            <person name="Antoshechkin I."/>
            <person name="Lee M.M."/>
            <person name="Goodwin Z."/>
            <person name="Lu X."/>
            <person name="Lewis E.E."/>
            <person name="Goodrich-Blair H."/>
            <person name="Stock S.P."/>
            <person name="Adams B.J."/>
            <person name="Sternberg P.W."/>
            <person name="Mortazavi A."/>
        </authorList>
    </citation>
    <scope>NUCLEOTIDE SEQUENCE [LARGE SCALE GENOMIC DNA]</scope>
    <source>
        <strain evidence="6 7">ALL</strain>
    </source>
</reference>
<evidence type="ECO:0000313" key="6">
    <source>
        <dbReference type="EMBL" id="TKR62006.1"/>
    </source>
</evidence>
<evidence type="ECO:0000256" key="3">
    <source>
        <dbReference type="ARBA" id="ARBA00022737"/>
    </source>
</evidence>
<name>A0A4U5M035_STECR</name>
<evidence type="ECO:0000256" key="1">
    <source>
        <dbReference type="ARBA" id="ARBA00007253"/>
    </source>
</evidence>
<dbReference type="EMBL" id="AZBU02000010">
    <property type="protein sequence ID" value="TKR62006.1"/>
    <property type="molecule type" value="Genomic_DNA"/>
</dbReference>
<organism evidence="6 7">
    <name type="scientific">Steinernema carpocapsae</name>
    <name type="common">Entomopathogenic nematode</name>
    <dbReference type="NCBI Taxonomy" id="34508"/>
    <lineage>
        <taxon>Eukaryota</taxon>
        <taxon>Metazoa</taxon>
        <taxon>Ecdysozoa</taxon>
        <taxon>Nematoda</taxon>
        <taxon>Chromadorea</taxon>
        <taxon>Rhabditida</taxon>
        <taxon>Tylenchina</taxon>
        <taxon>Panagrolaimomorpha</taxon>
        <taxon>Strongyloidoidea</taxon>
        <taxon>Steinernematidae</taxon>
        <taxon>Steinernema</taxon>
    </lineage>
</organism>
<protein>
    <recommendedName>
        <fullName evidence="4">Small ribosomal subunit protein RACK1</fullName>
    </recommendedName>
</protein>
<feature type="repeat" description="WD" evidence="5">
    <location>
        <begin position="103"/>
        <end position="135"/>
    </location>
</feature>
<gene>
    <name evidence="6" type="ORF">L596_026028</name>
</gene>
<dbReference type="InterPro" id="IPR019775">
    <property type="entry name" value="WD40_repeat_CS"/>
</dbReference>
<dbReference type="InterPro" id="IPR015943">
    <property type="entry name" value="WD40/YVTN_repeat-like_dom_sf"/>
</dbReference>
<dbReference type="GO" id="GO:0043022">
    <property type="term" value="F:ribosome binding"/>
    <property type="evidence" value="ECO:0007669"/>
    <property type="project" value="InterPro"/>
</dbReference>
<dbReference type="Gene3D" id="2.130.10.10">
    <property type="entry name" value="YVTN repeat-like/Quinoprotein amine dehydrogenase"/>
    <property type="match status" value="1"/>
</dbReference>
<dbReference type="InterPro" id="IPR036322">
    <property type="entry name" value="WD40_repeat_dom_sf"/>
</dbReference>
<dbReference type="PROSITE" id="PS50082">
    <property type="entry name" value="WD_REPEATS_2"/>
    <property type="match status" value="6"/>
</dbReference>
<dbReference type="PRINTS" id="PR00320">
    <property type="entry name" value="GPROTEINBRPT"/>
</dbReference>
<dbReference type="GO" id="GO:0045182">
    <property type="term" value="F:translation regulator activity"/>
    <property type="evidence" value="ECO:0007669"/>
    <property type="project" value="InterPro"/>
</dbReference>
<dbReference type="FunFam" id="2.130.10.10:FF:000615">
    <property type="entry name" value="Receptor for activated C kinase 1"/>
    <property type="match status" value="1"/>
</dbReference>
<dbReference type="InterPro" id="IPR001680">
    <property type="entry name" value="WD40_rpt"/>
</dbReference>
<keyword evidence="2 5" id="KW-0853">WD repeat</keyword>
<evidence type="ECO:0000256" key="2">
    <source>
        <dbReference type="ARBA" id="ARBA00022574"/>
    </source>
</evidence>
<dbReference type="AlphaFoldDB" id="A0A4U5M035"/>
<dbReference type="SMART" id="SM00320">
    <property type="entry name" value="WD40"/>
    <property type="match status" value="7"/>
</dbReference>
<evidence type="ECO:0000256" key="5">
    <source>
        <dbReference type="PROSITE-ProRule" id="PRU00221"/>
    </source>
</evidence>
<proteinExistence type="inferred from homology"/>
<dbReference type="InterPro" id="IPR045223">
    <property type="entry name" value="RACK1-like"/>
</dbReference>
<dbReference type="Pfam" id="PF00400">
    <property type="entry name" value="WD40"/>
    <property type="match status" value="7"/>
</dbReference>
<comment type="caution">
    <text evidence="6">The sequence shown here is derived from an EMBL/GenBank/DDBJ whole genome shotgun (WGS) entry which is preliminary data.</text>
</comment>
<feature type="repeat" description="WD" evidence="5">
    <location>
        <begin position="193"/>
        <end position="234"/>
    </location>
</feature>
<dbReference type="OrthoDB" id="7875889at2759"/>
<reference evidence="6 7" key="2">
    <citation type="journal article" date="2019" name="G3 (Bethesda)">
        <title>Hybrid Assembly of the Genome of the Entomopathogenic Nematode Steinernema carpocapsae Identifies the X-Chromosome.</title>
        <authorList>
            <person name="Serra L."/>
            <person name="Macchietto M."/>
            <person name="Macias-Munoz A."/>
            <person name="McGill C.J."/>
            <person name="Rodriguez I.M."/>
            <person name="Rodriguez B."/>
            <person name="Murad R."/>
            <person name="Mortazavi A."/>
        </authorList>
    </citation>
    <scope>NUCLEOTIDE SEQUENCE [LARGE SCALE GENOMIC DNA]</scope>
    <source>
        <strain evidence="6 7">ALL</strain>
    </source>
</reference>